<dbReference type="VEuPathDB" id="VectorBase:LLOJ005797"/>
<dbReference type="InterPro" id="IPR049270">
    <property type="entry name" value="CFAP58_CC"/>
</dbReference>
<feature type="domain" description="Cilia- and flagella-associated protein 58 central coiled coil" evidence="4">
    <location>
        <begin position="385"/>
        <end position="681"/>
    </location>
</feature>
<dbReference type="EnsemblMetazoa" id="LLOJ005797-RA">
    <property type="protein sequence ID" value="LLOJ005797-PA"/>
    <property type="gene ID" value="LLOJ005797"/>
</dbReference>
<organism evidence="6 7">
    <name type="scientific">Lutzomyia longipalpis</name>
    <name type="common">Sand fly</name>
    <dbReference type="NCBI Taxonomy" id="7200"/>
    <lineage>
        <taxon>Eukaryota</taxon>
        <taxon>Metazoa</taxon>
        <taxon>Ecdysozoa</taxon>
        <taxon>Arthropoda</taxon>
        <taxon>Hexapoda</taxon>
        <taxon>Insecta</taxon>
        <taxon>Pterygota</taxon>
        <taxon>Neoptera</taxon>
        <taxon>Endopterygota</taxon>
        <taxon>Diptera</taxon>
        <taxon>Nematocera</taxon>
        <taxon>Psychodoidea</taxon>
        <taxon>Psychodidae</taxon>
        <taxon>Lutzomyia</taxon>
        <taxon>Lutzomyia</taxon>
    </lineage>
</organism>
<dbReference type="EMBL" id="AJWK01018518">
    <property type="status" value="NOT_ANNOTATED_CDS"/>
    <property type="molecule type" value="Genomic_DNA"/>
</dbReference>
<feature type="coiled-coil region" evidence="2">
    <location>
        <begin position="360"/>
        <end position="387"/>
    </location>
</feature>
<dbReference type="PANTHER" id="PTHR32083">
    <property type="entry name" value="CILIA AND FLAGELLA-ASSOCIATED PROTEIN 58-RELATED"/>
    <property type="match status" value="1"/>
</dbReference>
<sequence>MEQEPESGEDSHAQAESATEEDTPLPDTISDEYYSEICTRANELIQTLQNEQQFVWADEFQRIFVVCQGLRKLLMEEQHKNEDLQLDMVRCQERIAEVMKISQEDQEKIAQLKEEIESAWSQTDAAQAREQEAQKQMYVMLDKFEQLQKEAEKYSDVKEGQELGNTMAKHKEGILRERDRLCSEVEELGAKLQVQKIYSDDLEKKITDLENKNKDLYKLLDETSSEAFKEKRLLESMKTELQDVAAERDQYAEEAKQFKTKYNAIHKTTMQHNLQMAAVKSNVERLSTQNTVQSMKIAKLSGEYDNIVHVRDKLSHDLNIKGNILKLKEDENNKYRVETAKLVKSKELLMRKLMSSSVSKVISEQEISRLKKTIANWEKEFDLLKKTHDKSKSLIDNLTRERDLVRKDLIKANRIVSELSEKILLHDQETKTLDSELKAHLSVIQKNKEAVRKAEKERDKANEELTIWIAKEERFREEIQKKVNQIAELKTKLSEYDNKIFHVQQLYETARSERLNLQKEMQVCAEEREDLKKRLRSVTKQAEKAKDELVMREADQVKLQKNLDKAEKEKVALKTEIQSTLTTLQHIKSEVKEKQMEIERMRKTVADSDASVLKLQKQLDATMGEKDLVGGQLVARTDEAALVNEKLQDMQLALDRSETQYVRRLDDIRLLKIEISGLRSQLHRVLAQERVKAKALEDEMTTPMNVHRWRELGGRDPDKMELIEKIQALQRRVLKQTIDATHRENALQEAHQEAYKLRKVLLKLPSHRIKERLNSTQAALVMRTRELKSVVAELQSKDLDIKTHTTTLEEVKQSLVEAKKEATKQKKEKLKLLETQRLVQQTQMLPPTVSCNRSMGAGYKIV</sequence>
<dbReference type="EMBL" id="AJWK01018519">
    <property type="status" value="NOT_ANNOTATED_CDS"/>
    <property type="molecule type" value="Genomic_DNA"/>
</dbReference>
<dbReference type="EMBL" id="GITU01005938">
    <property type="protein sequence ID" value="MBC1174641.1"/>
    <property type="molecule type" value="Transcribed_RNA"/>
</dbReference>
<feature type="coiled-coil region" evidence="2">
    <location>
        <begin position="640"/>
        <end position="699"/>
    </location>
</feature>
<keyword evidence="1 2" id="KW-0175">Coiled coil</keyword>
<reference evidence="5" key="2">
    <citation type="journal article" date="2020" name="BMC">
        <title>Leishmania infection induces a limited differential gene expression in the sand fly midgut.</title>
        <authorList>
            <person name="Coutinho-Abreu I.V."/>
            <person name="Serafim T.D."/>
            <person name="Meneses C."/>
            <person name="Kamhawi S."/>
            <person name="Oliveira F."/>
            <person name="Valenzuela J.G."/>
        </authorList>
    </citation>
    <scope>NUCLEOTIDE SEQUENCE</scope>
    <source>
        <strain evidence="5">Jacobina</strain>
        <tissue evidence="5">Midgut</tissue>
    </source>
</reference>
<dbReference type="Pfam" id="PF21771">
    <property type="entry name" value="CFAP58_CC"/>
    <property type="match status" value="1"/>
</dbReference>
<dbReference type="GO" id="GO:0005856">
    <property type="term" value="C:cytoskeleton"/>
    <property type="evidence" value="ECO:0007669"/>
    <property type="project" value="TreeGrafter"/>
</dbReference>
<feature type="compositionally biased region" description="Acidic residues" evidence="3">
    <location>
        <begin position="18"/>
        <end position="29"/>
    </location>
</feature>
<dbReference type="AlphaFoldDB" id="A0A1B0CMA9"/>
<evidence type="ECO:0000313" key="7">
    <source>
        <dbReference type="Proteomes" id="UP000092461"/>
    </source>
</evidence>
<feature type="coiled-coil region" evidence="2">
    <location>
        <begin position="67"/>
        <end position="115"/>
    </location>
</feature>
<evidence type="ECO:0000256" key="3">
    <source>
        <dbReference type="SAM" id="MobiDB-lite"/>
    </source>
</evidence>
<evidence type="ECO:0000313" key="6">
    <source>
        <dbReference type="EnsemblMetazoa" id="LLOJ005797-PA"/>
    </source>
</evidence>
<evidence type="ECO:0000256" key="2">
    <source>
        <dbReference type="SAM" id="Coils"/>
    </source>
</evidence>
<dbReference type="PANTHER" id="PTHR32083:SF0">
    <property type="entry name" value="CILIA AND FLAGELLA-ASSOCIATED PROTEIN 58"/>
    <property type="match status" value="1"/>
</dbReference>
<feature type="coiled-coil region" evidence="2">
    <location>
        <begin position="444"/>
        <end position="604"/>
    </location>
</feature>
<dbReference type="Proteomes" id="UP000092461">
    <property type="component" value="Unassembled WGS sequence"/>
</dbReference>
<name>A0A1B0CMA9_LUTLO</name>
<protein>
    <submittedName>
        <fullName evidence="5">Putative myosin class ii heavy chain</fullName>
    </submittedName>
</protein>
<accession>A0A1B0CMA9</accession>
<evidence type="ECO:0000259" key="4">
    <source>
        <dbReference type="Pfam" id="PF21771"/>
    </source>
</evidence>
<evidence type="ECO:0000256" key="1">
    <source>
        <dbReference type="ARBA" id="ARBA00023054"/>
    </source>
</evidence>
<feature type="coiled-coil region" evidence="2">
    <location>
        <begin position="199"/>
        <end position="261"/>
    </location>
</feature>
<dbReference type="Gene3D" id="1.10.287.1490">
    <property type="match status" value="1"/>
</dbReference>
<reference evidence="7" key="1">
    <citation type="submission" date="2012-05" db="EMBL/GenBank/DDBJ databases">
        <title>Whole Genome Assembly of Lutzomyia longipalpis.</title>
        <authorList>
            <person name="Richards S."/>
            <person name="Qu C."/>
            <person name="Dillon R."/>
            <person name="Worley K."/>
            <person name="Scherer S."/>
            <person name="Batterton M."/>
            <person name="Taylor A."/>
            <person name="Hawes A."/>
            <person name="Hernandez B."/>
            <person name="Kovar C."/>
            <person name="Mandapat C."/>
            <person name="Pham C."/>
            <person name="Qu C."/>
            <person name="Jing C."/>
            <person name="Bess C."/>
            <person name="Bandaranaike D."/>
            <person name="Ngo D."/>
            <person name="Ongeri F."/>
            <person name="Arias F."/>
            <person name="Lara F."/>
            <person name="Weissenberger G."/>
            <person name="Kamau G."/>
            <person name="Han H."/>
            <person name="Shen H."/>
            <person name="Dinh H."/>
            <person name="Khalil I."/>
            <person name="Jones J."/>
            <person name="Shafer J."/>
            <person name="Jayaseelan J."/>
            <person name="Quiroz J."/>
            <person name="Blankenburg K."/>
            <person name="Nguyen L."/>
            <person name="Jackson L."/>
            <person name="Francisco L."/>
            <person name="Tang L.-Y."/>
            <person name="Pu L.-L."/>
            <person name="Perales L."/>
            <person name="Lorensuhewa L."/>
            <person name="Munidasa M."/>
            <person name="Coyle M."/>
            <person name="Taylor M."/>
            <person name="Puazo M."/>
            <person name="Firestine M."/>
            <person name="Scheel M."/>
            <person name="Javaid M."/>
            <person name="Wang M."/>
            <person name="Li M."/>
            <person name="Tabassum N."/>
            <person name="Saada N."/>
            <person name="Osuji N."/>
            <person name="Aqrawi P."/>
            <person name="Fu Q."/>
            <person name="Thornton R."/>
            <person name="Raj R."/>
            <person name="Goodspeed R."/>
            <person name="Mata R."/>
            <person name="Najjar R."/>
            <person name="Gubbala S."/>
            <person name="Lee S."/>
            <person name="Denson S."/>
            <person name="Patil S."/>
            <person name="Macmil S."/>
            <person name="Qi S."/>
            <person name="Matskevitch T."/>
            <person name="Palculict T."/>
            <person name="Mathew T."/>
            <person name="Vee V."/>
            <person name="Velamala V."/>
            <person name="Korchina V."/>
            <person name="Cai W."/>
            <person name="Liu W."/>
            <person name="Dai W."/>
            <person name="Zou X."/>
            <person name="Zhu Y."/>
            <person name="Zhang Y."/>
            <person name="Wu Y.-Q."/>
            <person name="Xin Y."/>
            <person name="Nazarath L."/>
            <person name="Kovar C."/>
            <person name="Han Y."/>
            <person name="Muzny D."/>
            <person name="Gibbs R."/>
        </authorList>
    </citation>
    <scope>NUCLEOTIDE SEQUENCE [LARGE SCALE GENOMIC DNA]</scope>
    <source>
        <strain evidence="7">Jacobina</strain>
    </source>
</reference>
<feature type="region of interest" description="Disordered" evidence="3">
    <location>
        <begin position="1"/>
        <end position="29"/>
    </location>
</feature>
<feature type="coiled-coil region" evidence="2">
    <location>
        <begin position="801"/>
        <end position="836"/>
    </location>
</feature>
<reference evidence="6" key="3">
    <citation type="submission" date="2020-05" db="UniProtKB">
        <authorList>
            <consortium name="EnsemblMetazoa"/>
        </authorList>
    </citation>
    <scope>IDENTIFICATION</scope>
    <source>
        <strain evidence="6">Jacobina</strain>
    </source>
</reference>
<dbReference type="VEuPathDB" id="VectorBase:LLONM1_007240"/>
<keyword evidence="7" id="KW-1185">Reference proteome</keyword>
<proteinExistence type="predicted"/>
<evidence type="ECO:0000313" key="5">
    <source>
        <dbReference type="EMBL" id="MBC1174641.1"/>
    </source>
</evidence>